<evidence type="ECO:0000313" key="2">
    <source>
        <dbReference type="Proteomes" id="UP001603857"/>
    </source>
</evidence>
<proteinExistence type="predicted"/>
<evidence type="ECO:0000313" key="1">
    <source>
        <dbReference type="EMBL" id="KAL2328237.1"/>
    </source>
</evidence>
<dbReference type="EMBL" id="JBGMDY010000007">
    <property type="protein sequence ID" value="KAL2328237.1"/>
    <property type="molecule type" value="Genomic_DNA"/>
</dbReference>
<dbReference type="AlphaFoldDB" id="A0ABD1LXH8"/>
<dbReference type="Proteomes" id="UP001603857">
    <property type="component" value="Unassembled WGS sequence"/>
</dbReference>
<reference evidence="1 2" key="1">
    <citation type="submission" date="2024-08" db="EMBL/GenBank/DDBJ databases">
        <title>Insights into the chromosomal genome structure of Flemingia macrophylla.</title>
        <authorList>
            <person name="Ding Y."/>
            <person name="Zhao Y."/>
            <person name="Bi W."/>
            <person name="Wu M."/>
            <person name="Zhao G."/>
            <person name="Gong Y."/>
            <person name="Li W."/>
            <person name="Zhang P."/>
        </authorList>
    </citation>
    <scope>NUCLEOTIDE SEQUENCE [LARGE SCALE GENOMIC DNA]</scope>
    <source>
        <strain evidence="1">DYQJB</strain>
        <tissue evidence="1">Leaf</tissue>
    </source>
</reference>
<comment type="caution">
    <text evidence="1">The sequence shown here is derived from an EMBL/GenBank/DDBJ whole genome shotgun (WGS) entry which is preliminary data.</text>
</comment>
<protein>
    <submittedName>
        <fullName evidence="1">Uncharacterized protein</fullName>
    </submittedName>
</protein>
<gene>
    <name evidence="1" type="ORF">Fmac_021664</name>
</gene>
<accession>A0ABD1LXH8</accession>
<organism evidence="1 2">
    <name type="scientific">Flemingia macrophylla</name>
    <dbReference type="NCBI Taxonomy" id="520843"/>
    <lineage>
        <taxon>Eukaryota</taxon>
        <taxon>Viridiplantae</taxon>
        <taxon>Streptophyta</taxon>
        <taxon>Embryophyta</taxon>
        <taxon>Tracheophyta</taxon>
        <taxon>Spermatophyta</taxon>
        <taxon>Magnoliopsida</taxon>
        <taxon>eudicotyledons</taxon>
        <taxon>Gunneridae</taxon>
        <taxon>Pentapetalae</taxon>
        <taxon>rosids</taxon>
        <taxon>fabids</taxon>
        <taxon>Fabales</taxon>
        <taxon>Fabaceae</taxon>
        <taxon>Papilionoideae</taxon>
        <taxon>50 kb inversion clade</taxon>
        <taxon>NPAAA clade</taxon>
        <taxon>indigoferoid/millettioid clade</taxon>
        <taxon>Phaseoleae</taxon>
        <taxon>Flemingia</taxon>
    </lineage>
</organism>
<name>A0ABD1LXH8_9FABA</name>
<keyword evidence="2" id="KW-1185">Reference proteome</keyword>
<sequence>MKTAVDELGAVYRTLVFNDRDVAPPLLPSSLSRRGTRFDFVVRPVVDGEPMEPSDDAGSAYEHKEVGIYGYVASSISKFGLCGLTEAFRV</sequence>